<dbReference type="AlphaFoldDB" id="B7QGQ6"/>
<evidence type="ECO:0000313" key="2">
    <source>
        <dbReference type="EMBL" id="EEC18028.1"/>
    </source>
</evidence>
<accession>B7QGQ6</accession>
<reference evidence="3" key="2">
    <citation type="submission" date="2020-05" db="UniProtKB">
        <authorList>
            <consortium name="EnsemblMetazoa"/>
        </authorList>
    </citation>
    <scope>IDENTIFICATION</scope>
    <source>
        <strain evidence="3">wikel</strain>
    </source>
</reference>
<feature type="compositionally biased region" description="Basic residues" evidence="1">
    <location>
        <begin position="59"/>
        <end position="82"/>
    </location>
</feature>
<sequence length="82" mass="9318">MGEGVEEWAAAREPTAPRKSGEGRHSQQRKQARRRCSVKTVQSCVCGPLVPPPFPTKGGRIRLSRPKRLHRERNCTKKSRKK</sequence>
<dbReference type="HOGENOM" id="CLU_2560843_0_0_1"/>
<feature type="region of interest" description="Disordered" evidence="1">
    <location>
        <begin position="1"/>
        <end position="82"/>
    </location>
</feature>
<dbReference type="InParanoid" id="B7QGQ6"/>
<dbReference type="PaxDb" id="6945-B7QGQ6"/>
<dbReference type="EnsemblMetazoa" id="ISCW014420-RA">
    <property type="protein sequence ID" value="ISCW014420-PA"/>
    <property type="gene ID" value="ISCW014420"/>
</dbReference>
<name>B7QGQ6_IXOSC</name>
<dbReference type="Proteomes" id="UP000001555">
    <property type="component" value="Unassembled WGS sequence"/>
</dbReference>
<protein>
    <submittedName>
        <fullName evidence="2 3">Uncharacterized protein</fullName>
    </submittedName>
</protein>
<dbReference type="EMBL" id="DS933205">
    <property type="protein sequence ID" value="EEC18028.1"/>
    <property type="molecule type" value="Genomic_DNA"/>
</dbReference>
<dbReference type="VEuPathDB" id="VectorBase:ISCW014420"/>
<keyword evidence="4" id="KW-1185">Reference proteome</keyword>
<reference evidence="2 4" key="1">
    <citation type="submission" date="2008-03" db="EMBL/GenBank/DDBJ databases">
        <title>Annotation of Ixodes scapularis.</title>
        <authorList>
            <consortium name="Ixodes scapularis Genome Project Consortium"/>
            <person name="Caler E."/>
            <person name="Hannick L.I."/>
            <person name="Bidwell S."/>
            <person name="Joardar V."/>
            <person name="Thiagarajan M."/>
            <person name="Amedeo P."/>
            <person name="Galinsky K.J."/>
            <person name="Schobel S."/>
            <person name="Inman J."/>
            <person name="Hostetler J."/>
            <person name="Miller J."/>
            <person name="Hammond M."/>
            <person name="Megy K."/>
            <person name="Lawson D."/>
            <person name="Kodira C."/>
            <person name="Sutton G."/>
            <person name="Meyer J."/>
            <person name="Hill C.A."/>
            <person name="Birren B."/>
            <person name="Nene V."/>
            <person name="Collins F."/>
            <person name="Alarcon-Chaidez F."/>
            <person name="Wikel S."/>
            <person name="Strausberg R."/>
        </authorList>
    </citation>
    <scope>NUCLEOTIDE SEQUENCE [LARGE SCALE GENOMIC DNA]</scope>
    <source>
        <strain evidence="4">Wikel</strain>
        <strain evidence="2">Wikel colony</strain>
    </source>
</reference>
<feature type="compositionally biased region" description="Basic residues" evidence="1">
    <location>
        <begin position="26"/>
        <end position="37"/>
    </location>
</feature>
<proteinExistence type="predicted"/>
<dbReference type="EMBL" id="ABJB011108944">
    <property type="status" value="NOT_ANNOTATED_CDS"/>
    <property type="molecule type" value="Genomic_DNA"/>
</dbReference>
<evidence type="ECO:0000256" key="1">
    <source>
        <dbReference type="SAM" id="MobiDB-lite"/>
    </source>
</evidence>
<dbReference type="VEuPathDB" id="VectorBase:ISCI014420"/>
<organism>
    <name type="scientific">Ixodes scapularis</name>
    <name type="common">Black-legged tick</name>
    <name type="synonym">Deer tick</name>
    <dbReference type="NCBI Taxonomy" id="6945"/>
    <lineage>
        <taxon>Eukaryota</taxon>
        <taxon>Metazoa</taxon>
        <taxon>Ecdysozoa</taxon>
        <taxon>Arthropoda</taxon>
        <taxon>Chelicerata</taxon>
        <taxon>Arachnida</taxon>
        <taxon>Acari</taxon>
        <taxon>Parasitiformes</taxon>
        <taxon>Ixodida</taxon>
        <taxon>Ixodoidea</taxon>
        <taxon>Ixodidae</taxon>
        <taxon>Ixodinae</taxon>
        <taxon>Ixodes</taxon>
    </lineage>
</organism>
<evidence type="ECO:0000313" key="3">
    <source>
        <dbReference type="EnsemblMetazoa" id="ISCW014420-PA"/>
    </source>
</evidence>
<feature type="compositionally biased region" description="Basic and acidic residues" evidence="1">
    <location>
        <begin position="15"/>
        <end position="25"/>
    </location>
</feature>
<gene>
    <name evidence="2" type="ORF">IscW_ISCW014420</name>
</gene>
<evidence type="ECO:0000313" key="4">
    <source>
        <dbReference type="Proteomes" id="UP000001555"/>
    </source>
</evidence>